<dbReference type="Gene3D" id="1.20.1720.10">
    <property type="entry name" value="Multidrug resistance protein D"/>
    <property type="match status" value="1"/>
</dbReference>
<feature type="transmembrane region" description="Helical" evidence="7">
    <location>
        <begin position="167"/>
        <end position="188"/>
    </location>
</feature>
<feature type="transmembrane region" description="Helical" evidence="7">
    <location>
        <begin position="268"/>
        <end position="293"/>
    </location>
</feature>
<evidence type="ECO:0000259" key="8">
    <source>
        <dbReference type="PROSITE" id="PS50850"/>
    </source>
</evidence>
<gene>
    <name evidence="9" type="ORF">ATJ78_0712</name>
</gene>
<feature type="transmembrane region" description="Helical" evidence="7">
    <location>
        <begin position="305"/>
        <end position="326"/>
    </location>
</feature>
<sequence length="470" mass="50482">MAEESTSKPVNRNVVLAVLLSGAFVAILNQTLLATALPVFMHDLHVTANTVQWLTTIFMLVNGIMIPITAFLIQRFTTRGLFLTAMGLFAVGTLICAIAVNFPVLLIGRIVQAAGAGIIMPLMQTILFAIFPREKRGTAMGTFGLVIAFAPAIGPSLSGWIVDRFPWRVLFDMILPIAVIDIIIAFFILRNVTERTFPKLDVLSIILSTVGFGGLLFGFSAAGSAGWVSPRVIVALALGVISLVVFILRQLKLEQPILEFRVFKFPMFTLNTAIGMAVFMVMIGGATILPLYMQNMIGFSALDSGLALLPGAVVMGLASPFTGRIFDLFGARWLAIIGLTIVTVTTFMFSFLTTDTTFAYIAIVNAVRMLGTAMVMMPVTTAALNELTPNLIPHGTAMNNTMRQIAGSIGTAVLITIMTSTALDPETFGTQGMIHGVNVSFIVAASLGVASIIMAPFIKDYRRETRSGKA</sequence>
<feature type="transmembrane region" description="Helical" evidence="7">
    <location>
        <begin position="405"/>
        <end position="423"/>
    </location>
</feature>
<dbReference type="GO" id="GO:0022857">
    <property type="term" value="F:transmembrane transporter activity"/>
    <property type="evidence" value="ECO:0007669"/>
    <property type="project" value="InterPro"/>
</dbReference>
<feature type="transmembrane region" description="Helical" evidence="7">
    <location>
        <begin position="143"/>
        <end position="161"/>
    </location>
</feature>
<organism evidence="9 10">
    <name type="scientific">Paramicrobacterium agarici</name>
    <dbReference type="NCBI Taxonomy" id="630514"/>
    <lineage>
        <taxon>Bacteria</taxon>
        <taxon>Bacillati</taxon>
        <taxon>Actinomycetota</taxon>
        <taxon>Actinomycetes</taxon>
        <taxon>Micrococcales</taxon>
        <taxon>Microbacteriaceae</taxon>
        <taxon>Paramicrobacterium</taxon>
    </lineage>
</organism>
<feature type="transmembrane region" description="Helical" evidence="7">
    <location>
        <begin position="333"/>
        <end position="352"/>
    </location>
</feature>
<feature type="domain" description="Major facilitator superfamily (MFS) profile" evidence="8">
    <location>
        <begin position="15"/>
        <end position="463"/>
    </location>
</feature>
<evidence type="ECO:0000256" key="6">
    <source>
        <dbReference type="ARBA" id="ARBA00023136"/>
    </source>
</evidence>
<dbReference type="CDD" id="cd17503">
    <property type="entry name" value="MFS_LmrB_MDR_like"/>
    <property type="match status" value="1"/>
</dbReference>
<evidence type="ECO:0000256" key="1">
    <source>
        <dbReference type="ARBA" id="ARBA00004651"/>
    </source>
</evidence>
<evidence type="ECO:0000256" key="7">
    <source>
        <dbReference type="SAM" id="Phobius"/>
    </source>
</evidence>
<evidence type="ECO:0000313" key="10">
    <source>
        <dbReference type="Proteomes" id="UP000221369"/>
    </source>
</evidence>
<evidence type="ECO:0000256" key="4">
    <source>
        <dbReference type="ARBA" id="ARBA00022692"/>
    </source>
</evidence>
<keyword evidence="2" id="KW-0813">Transport</keyword>
<name>A0A2A9DSN4_9MICO</name>
<keyword evidence="5 7" id="KW-1133">Transmembrane helix</keyword>
<dbReference type="SUPFAM" id="SSF103473">
    <property type="entry name" value="MFS general substrate transporter"/>
    <property type="match status" value="2"/>
</dbReference>
<dbReference type="Gene3D" id="1.20.1250.20">
    <property type="entry name" value="MFS general substrate transporter like domains"/>
    <property type="match status" value="1"/>
</dbReference>
<dbReference type="InterPro" id="IPR036259">
    <property type="entry name" value="MFS_trans_sf"/>
</dbReference>
<feature type="transmembrane region" description="Helical" evidence="7">
    <location>
        <begin position="358"/>
        <end position="384"/>
    </location>
</feature>
<dbReference type="GO" id="GO:0005886">
    <property type="term" value="C:plasma membrane"/>
    <property type="evidence" value="ECO:0007669"/>
    <property type="project" value="UniProtKB-SubCell"/>
</dbReference>
<dbReference type="PRINTS" id="PR01036">
    <property type="entry name" value="TCRTETB"/>
</dbReference>
<feature type="transmembrane region" description="Helical" evidence="7">
    <location>
        <begin position="14"/>
        <end position="41"/>
    </location>
</feature>
<evidence type="ECO:0000256" key="5">
    <source>
        <dbReference type="ARBA" id="ARBA00022989"/>
    </source>
</evidence>
<dbReference type="InterPro" id="IPR020846">
    <property type="entry name" value="MFS_dom"/>
</dbReference>
<accession>A0A2A9DSN4</accession>
<feature type="transmembrane region" description="Helical" evidence="7">
    <location>
        <begin position="228"/>
        <end position="248"/>
    </location>
</feature>
<dbReference type="PROSITE" id="PS50850">
    <property type="entry name" value="MFS"/>
    <property type="match status" value="1"/>
</dbReference>
<keyword evidence="10" id="KW-1185">Reference proteome</keyword>
<feature type="transmembrane region" description="Helical" evidence="7">
    <location>
        <begin position="80"/>
        <end position="104"/>
    </location>
</feature>
<dbReference type="InterPro" id="IPR011701">
    <property type="entry name" value="MFS"/>
</dbReference>
<dbReference type="NCBIfam" id="TIGR00711">
    <property type="entry name" value="efflux_EmrB"/>
    <property type="match status" value="1"/>
</dbReference>
<evidence type="ECO:0000256" key="2">
    <source>
        <dbReference type="ARBA" id="ARBA00022448"/>
    </source>
</evidence>
<dbReference type="Proteomes" id="UP000221369">
    <property type="component" value="Unassembled WGS sequence"/>
</dbReference>
<dbReference type="PANTHER" id="PTHR42718:SF24">
    <property type="entry name" value="MAJOR FACILITATOR SUPERFAMILY (MFS) PROFILE DOMAIN-CONTAINING PROTEIN"/>
    <property type="match status" value="1"/>
</dbReference>
<feature type="transmembrane region" description="Helical" evidence="7">
    <location>
        <begin position="110"/>
        <end position="131"/>
    </location>
</feature>
<dbReference type="Pfam" id="PF07690">
    <property type="entry name" value="MFS_1"/>
    <property type="match status" value="1"/>
</dbReference>
<comment type="subcellular location">
    <subcellularLocation>
        <location evidence="1">Cell membrane</location>
        <topology evidence="1">Multi-pass membrane protein</topology>
    </subcellularLocation>
</comment>
<dbReference type="InterPro" id="IPR004638">
    <property type="entry name" value="EmrB-like"/>
</dbReference>
<comment type="caution">
    <text evidence="9">The sequence shown here is derived from an EMBL/GenBank/DDBJ whole genome shotgun (WGS) entry which is preliminary data.</text>
</comment>
<feature type="transmembrane region" description="Helical" evidence="7">
    <location>
        <begin position="435"/>
        <end position="458"/>
    </location>
</feature>
<reference evidence="9 10" key="1">
    <citation type="submission" date="2017-10" db="EMBL/GenBank/DDBJ databases">
        <title>Sequencing the genomes of 1000 actinobacteria strains.</title>
        <authorList>
            <person name="Klenk H.-P."/>
        </authorList>
    </citation>
    <scope>NUCLEOTIDE SEQUENCE [LARGE SCALE GENOMIC DNA]</scope>
    <source>
        <strain evidence="9 10">DSM 21798</strain>
    </source>
</reference>
<keyword evidence="4 7" id="KW-0812">Transmembrane</keyword>
<proteinExistence type="predicted"/>
<keyword evidence="3" id="KW-1003">Cell membrane</keyword>
<keyword evidence="6 7" id="KW-0472">Membrane</keyword>
<protein>
    <submittedName>
        <fullName evidence="9">EmrB/QacA subfamily drug resistance transporter</fullName>
    </submittedName>
</protein>
<evidence type="ECO:0000313" key="9">
    <source>
        <dbReference type="EMBL" id="PFG29797.1"/>
    </source>
</evidence>
<feature type="transmembrane region" description="Helical" evidence="7">
    <location>
        <begin position="53"/>
        <end position="73"/>
    </location>
</feature>
<dbReference type="AlphaFoldDB" id="A0A2A9DSN4"/>
<dbReference type="PANTHER" id="PTHR42718">
    <property type="entry name" value="MAJOR FACILITATOR SUPERFAMILY MULTIDRUG TRANSPORTER MFSC"/>
    <property type="match status" value="1"/>
</dbReference>
<evidence type="ECO:0000256" key="3">
    <source>
        <dbReference type="ARBA" id="ARBA00022475"/>
    </source>
</evidence>
<feature type="transmembrane region" description="Helical" evidence="7">
    <location>
        <begin position="200"/>
        <end position="222"/>
    </location>
</feature>
<dbReference type="EMBL" id="PDJE01000001">
    <property type="protein sequence ID" value="PFG29797.1"/>
    <property type="molecule type" value="Genomic_DNA"/>
</dbReference>